<reference evidence="1 3" key="1">
    <citation type="journal article" date="2011" name="J. Bacteriol.">
        <title>Draft genome sequence of the thermoalkaliphilic Caldalkalibacillus thermarum strain TA2.A1.</title>
        <authorList>
            <person name="Kalamorz F."/>
            <person name="Keis S."/>
            <person name="McMillan D.G."/>
            <person name="Olsson K."/>
            <person name="Stanton J.A."/>
            <person name="Stockwell P."/>
            <person name="Black M.A."/>
            <person name="Klingeman D.M."/>
            <person name="Land M.L."/>
            <person name="Han C.S."/>
            <person name="Martin S.L."/>
            <person name="Becher S.A."/>
            <person name="Peddie C.J."/>
            <person name="Morgan H.W."/>
            <person name="Matthies D."/>
            <person name="Preiss L."/>
            <person name="Meier T."/>
            <person name="Brown S.D."/>
            <person name="Cook G.M."/>
        </authorList>
    </citation>
    <scope>NUCLEOTIDE SEQUENCE [LARGE SCALE GENOMIC DNA]</scope>
    <source>
        <strain evidence="1 3">TA2.A1</strain>
    </source>
</reference>
<sequence>MPTHRDEDKTSILYIKEKYEQQLLDLTNVVGVGRKRQKTVIKVFVSRKVPETLLKDQHKIPDHLEGYETDIEVIGFPEHEQKHE</sequence>
<dbReference type="AlphaFoldDB" id="F5L7G4"/>
<reference evidence="2" key="3">
    <citation type="submission" date="2021-08" db="EMBL/GenBank/DDBJ databases">
        <authorList>
            <person name="de Jong S."/>
            <person name="van den Broek M."/>
            <person name="Merkel A."/>
            <person name="de la Torre Cortes P."/>
            <person name="Kalamorz F."/>
            <person name="Cook G."/>
            <person name="van Loosdrecht M."/>
            <person name="McMillan D."/>
        </authorList>
    </citation>
    <scope>NUCLEOTIDE SEQUENCE</scope>
    <source>
        <strain evidence="2">TA2.A1</strain>
    </source>
</reference>
<evidence type="ECO:0000313" key="2">
    <source>
        <dbReference type="EMBL" id="QZT32546.1"/>
    </source>
</evidence>
<evidence type="ECO:0000313" key="4">
    <source>
        <dbReference type="Proteomes" id="UP000825179"/>
    </source>
</evidence>
<dbReference type="Proteomes" id="UP000010716">
    <property type="component" value="Unassembled WGS sequence"/>
</dbReference>
<dbReference type="KEGG" id="cthu:HUR95_09010"/>
<keyword evidence="4" id="KW-1185">Reference proteome</keyword>
<reference evidence="2 4" key="2">
    <citation type="journal article" date="2020" name="Extremophiles">
        <title>Genomic analysis of Caldalkalibacillus thermarum TA2.A1 reveals aerobic alkaliphilic metabolism and evolutionary hallmarks linking alkaliphilic bacteria and plant life.</title>
        <authorList>
            <person name="de Jong S.I."/>
            <person name="van den Broek M.A."/>
            <person name="Merkel A.Y."/>
            <person name="de la Torre Cortes P."/>
            <person name="Kalamorz F."/>
            <person name="Cook G.M."/>
            <person name="van Loosdrecht M.C.M."/>
            <person name="McMillan D.G.G."/>
        </authorList>
    </citation>
    <scope>NUCLEOTIDE SEQUENCE [LARGE SCALE GENOMIC DNA]</scope>
    <source>
        <strain evidence="2 4">TA2.A1</strain>
    </source>
</reference>
<dbReference type="EMBL" id="CP082237">
    <property type="protein sequence ID" value="QZT32546.1"/>
    <property type="molecule type" value="Genomic_DNA"/>
</dbReference>
<evidence type="ECO:0000313" key="3">
    <source>
        <dbReference type="Proteomes" id="UP000010716"/>
    </source>
</evidence>
<accession>F5L7G4</accession>
<gene>
    <name evidence="1" type="ORF">CathTA2_1764</name>
    <name evidence="2" type="ORF">HUR95_09010</name>
</gene>
<dbReference type="EMBL" id="AFCE01000140">
    <property type="protein sequence ID" value="EGL82756.1"/>
    <property type="molecule type" value="Genomic_DNA"/>
</dbReference>
<protein>
    <submittedName>
        <fullName evidence="1">Uncharacterized protein</fullName>
    </submittedName>
</protein>
<organism evidence="1 3">
    <name type="scientific">Caldalkalibacillus thermarum (strain TA2.A1)</name>
    <dbReference type="NCBI Taxonomy" id="986075"/>
    <lineage>
        <taxon>Bacteria</taxon>
        <taxon>Bacillati</taxon>
        <taxon>Bacillota</taxon>
        <taxon>Bacilli</taxon>
        <taxon>Bacillales</taxon>
        <taxon>Bacillaceae</taxon>
        <taxon>Caldalkalibacillus</taxon>
    </lineage>
</organism>
<name>F5L7G4_CALTT</name>
<proteinExistence type="predicted"/>
<evidence type="ECO:0000313" key="1">
    <source>
        <dbReference type="EMBL" id="EGL82756.1"/>
    </source>
</evidence>
<dbReference type="OrthoDB" id="104542at2"/>
<dbReference type="Proteomes" id="UP000825179">
    <property type="component" value="Chromosome"/>
</dbReference>
<dbReference type="RefSeq" id="WP_007504863.1">
    <property type="nucleotide sequence ID" value="NZ_AFCE01000140.1"/>
</dbReference>